<sequence length="303" mass="33435">MSSDNLAFPPMHTTSNINLTRDPCGFLPWLRRICFEANSHHHVLSFTNVMKTLDLWYWLALENGSRVTPDSLTGHRQTHKFLGPGCLCSSQSTDATAFTEALIFMVSTGQHSGQWVAACTTHICKYWIFLEKIFNKAGLLLQAYSRRHGGPIPSPVVFDVDNPPTLLNTPASSPFQALTGFTFHPAASTTSDLVGSGASGDLVGTAAGPLDPETPTPGSSRNTYATTYLGKRRRVEEEFNPFIVQTAPKRQPGKINQFSMLMQLDAFNQPGLTVSQVKALLTKCQCGLIMTHRVYKEHECFRV</sequence>
<protein>
    <submittedName>
        <fullName evidence="2">Uncharacterized protein</fullName>
    </submittedName>
</protein>
<dbReference type="HOGENOM" id="CLU_084542_0_0_1"/>
<feature type="region of interest" description="Disordered" evidence="1">
    <location>
        <begin position="204"/>
        <end position="224"/>
    </location>
</feature>
<dbReference type="EMBL" id="KN826780">
    <property type="protein sequence ID" value="KIK77931.1"/>
    <property type="molecule type" value="Genomic_DNA"/>
</dbReference>
<evidence type="ECO:0000256" key="1">
    <source>
        <dbReference type="SAM" id="MobiDB-lite"/>
    </source>
</evidence>
<dbReference type="AlphaFoldDB" id="A0A0D0D330"/>
<reference evidence="2 3" key="1">
    <citation type="submission" date="2014-04" db="EMBL/GenBank/DDBJ databases">
        <authorList>
            <consortium name="DOE Joint Genome Institute"/>
            <person name="Kuo A."/>
            <person name="Kohler A."/>
            <person name="Jargeat P."/>
            <person name="Nagy L.G."/>
            <person name="Floudas D."/>
            <person name="Copeland A."/>
            <person name="Barry K.W."/>
            <person name="Cichocki N."/>
            <person name="Veneault-Fourrey C."/>
            <person name="LaButti K."/>
            <person name="Lindquist E.A."/>
            <person name="Lipzen A."/>
            <person name="Lundell T."/>
            <person name="Morin E."/>
            <person name="Murat C."/>
            <person name="Sun H."/>
            <person name="Tunlid A."/>
            <person name="Henrissat B."/>
            <person name="Grigoriev I.V."/>
            <person name="Hibbett D.S."/>
            <person name="Martin F."/>
            <person name="Nordberg H.P."/>
            <person name="Cantor M.N."/>
            <person name="Hua S.X."/>
        </authorList>
    </citation>
    <scope>NUCLEOTIDE SEQUENCE [LARGE SCALE GENOMIC DNA]</scope>
    <source>
        <strain evidence="2 3">Ve08.2h10</strain>
    </source>
</reference>
<keyword evidence="3" id="KW-1185">Reference proteome</keyword>
<dbReference type="Proteomes" id="UP000054538">
    <property type="component" value="Unassembled WGS sequence"/>
</dbReference>
<name>A0A0D0D330_9AGAM</name>
<proteinExistence type="predicted"/>
<evidence type="ECO:0000313" key="2">
    <source>
        <dbReference type="EMBL" id="KIK77931.1"/>
    </source>
</evidence>
<dbReference type="InParanoid" id="A0A0D0D330"/>
<reference evidence="3" key="2">
    <citation type="submission" date="2015-01" db="EMBL/GenBank/DDBJ databases">
        <title>Evolutionary Origins and Diversification of the Mycorrhizal Mutualists.</title>
        <authorList>
            <consortium name="DOE Joint Genome Institute"/>
            <consortium name="Mycorrhizal Genomics Consortium"/>
            <person name="Kohler A."/>
            <person name="Kuo A."/>
            <person name="Nagy L.G."/>
            <person name="Floudas D."/>
            <person name="Copeland A."/>
            <person name="Barry K.W."/>
            <person name="Cichocki N."/>
            <person name="Veneault-Fourrey C."/>
            <person name="LaButti K."/>
            <person name="Lindquist E.A."/>
            <person name="Lipzen A."/>
            <person name="Lundell T."/>
            <person name="Morin E."/>
            <person name="Murat C."/>
            <person name="Riley R."/>
            <person name="Ohm R."/>
            <person name="Sun H."/>
            <person name="Tunlid A."/>
            <person name="Henrissat B."/>
            <person name="Grigoriev I.V."/>
            <person name="Hibbett D.S."/>
            <person name="Martin F."/>
        </authorList>
    </citation>
    <scope>NUCLEOTIDE SEQUENCE [LARGE SCALE GENOMIC DNA]</scope>
    <source>
        <strain evidence="3">Ve08.2h10</strain>
    </source>
</reference>
<evidence type="ECO:0000313" key="3">
    <source>
        <dbReference type="Proteomes" id="UP000054538"/>
    </source>
</evidence>
<gene>
    <name evidence="2" type="ORF">PAXRUDRAFT_775480</name>
</gene>
<organism evidence="2 3">
    <name type="scientific">Paxillus rubicundulus Ve08.2h10</name>
    <dbReference type="NCBI Taxonomy" id="930991"/>
    <lineage>
        <taxon>Eukaryota</taxon>
        <taxon>Fungi</taxon>
        <taxon>Dikarya</taxon>
        <taxon>Basidiomycota</taxon>
        <taxon>Agaricomycotina</taxon>
        <taxon>Agaricomycetes</taxon>
        <taxon>Agaricomycetidae</taxon>
        <taxon>Boletales</taxon>
        <taxon>Paxilineae</taxon>
        <taxon>Paxillaceae</taxon>
        <taxon>Paxillus</taxon>
    </lineage>
</organism>
<dbReference type="OrthoDB" id="2611509at2759"/>
<accession>A0A0D0D330</accession>